<keyword evidence="2" id="KW-0012">Acyltransferase</keyword>
<dbReference type="Proteomes" id="UP001259982">
    <property type="component" value="Unassembled WGS sequence"/>
</dbReference>
<sequence length="216" mass="23864">MASHQPAVDDEFIVAHTRDCSLRDGTRIRLRPVAADDKERLQAGFERLSPDSRYRRFLAPTGVLTERMLRYFTEIDYDDHFAWAALSLDEPGEPGIAVARYVRDRPGSDVAEPAVAVIDDYQGRGLGSLLLRLLTASAVANGVKRFRATLMRDNRPMYNLFAEAGGTFVTETAGLLRAEVELPTCELARAELLDSLLRHSCDGAADAARRVLTGVD</sequence>
<evidence type="ECO:0000313" key="3">
    <source>
        <dbReference type="Proteomes" id="UP001259982"/>
    </source>
</evidence>
<dbReference type="InterPro" id="IPR016181">
    <property type="entry name" value="Acyl_CoA_acyltransferase"/>
</dbReference>
<dbReference type="SUPFAM" id="SSF55729">
    <property type="entry name" value="Acyl-CoA N-acyltransferases (Nat)"/>
    <property type="match status" value="1"/>
</dbReference>
<name>A0ABU3BAX7_9GAMM</name>
<dbReference type="Gene3D" id="3.40.630.30">
    <property type="match status" value="1"/>
</dbReference>
<gene>
    <name evidence="2" type="ORF">RM531_14145</name>
</gene>
<keyword evidence="3" id="KW-1185">Reference proteome</keyword>
<dbReference type="GO" id="GO:0016746">
    <property type="term" value="F:acyltransferase activity"/>
    <property type="evidence" value="ECO:0007669"/>
    <property type="project" value="UniProtKB-KW"/>
</dbReference>
<evidence type="ECO:0000259" key="1">
    <source>
        <dbReference type="PROSITE" id="PS51186"/>
    </source>
</evidence>
<keyword evidence="2" id="KW-0808">Transferase</keyword>
<feature type="domain" description="N-acetyltransferase" evidence="1">
    <location>
        <begin position="28"/>
        <end position="183"/>
    </location>
</feature>
<dbReference type="EC" id="2.3.1.-" evidence="2"/>
<dbReference type="EMBL" id="JAVRHY010000017">
    <property type="protein sequence ID" value="MDT0619615.1"/>
    <property type="molecule type" value="Genomic_DNA"/>
</dbReference>
<organism evidence="2 3">
    <name type="scientific">Spectribacter acetivorans</name>
    <dbReference type="NCBI Taxonomy" id="3075603"/>
    <lineage>
        <taxon>Bacteria</taxon>
        <taxon>Pseudomonadati</taxon>
        <taxon>Pseudomonadota</taxon>
        <taxon>Gammaproteobacteria</taxon>
        <taxon>Salinisphaerales</taxon>
        <taxon>Salinisphaeraceae</taxon>
        <taxon>Spectribacter</taxon>
    </lineage>
</organism>
<dbReference type="PROSITE" id="PS51186">
    <property type="entry name" value="GNAT"/>
    <property type="match status" value="1"/>
</dbReference>
<dbReference type="RefSeq" id="WP_311660159.1">
    <property type="nucleotide sequence ID" value="NZ_JAVRHY010000017.1"/>
</dbReference>
<dbReference type="InterPro" id="IPR000182">
    <property type="entry name" value="GNAT_dom"/>
</dbReference>
<dbReference type="Pfam" id="PF00583">
    <property type="entry name" value="Acetyltransf_1"/>
    <property type="match status" value="1"/>
</dbReference>
<accession>A0ABU3BAX7</accession>
<comment type="caution">
    <text evidence="2">The sequence shown here is derived from an EMBL/GenBank/DDBJ whole genome shotgun (WGS) entry which is preliminary data.</text>
</comment>
<evidence type="ECO:0000313" key="2">
    <source>
        <dbReference type="EMBL" id="MDT0619615.1"/>
    </source>
</evidence>
<reference evidence="2 3" key="1">
    <citation type="submission" date="2023-09" db="EMBL/GenBank/DDBJ databases">
        <authorList>
            <person name="Rey-Velasco X."/>
        </authorList>
    </citation>
    <scope>NUCLEOTIDE SEQUENCE [LARGE SCALE GENOMIC DNA]</scope>
    <source>
        <strain evidence="2 3">P385</strain>
    </source>
</reference>
<proteinExistence type="predicted"/>
<protein>
    <submittedName>
        <fullName evidence="2">GNAT family N-acetyltransferase</fullName>
        <ecNumber evidence="2">2.3.1.-</ecNumber>
    </submittedName>
</protein>